<keyword evidence="7" id="KW-1185">Reference proteome</keyword>
<dbReference type="EMBL" id="RPFJ01000014">
    <property type="protein sequence ID" value="RPD95993.1"/>
    <property type="molecule type" value="Genomic_DNA"/>
</dbReference>
<organism evidence="6 7">
    <name type="scientific">Aureibaculum marinum</name>
    <dbReference type="NCBI Taxonomy" id="2487930"/>
    <lineage>
        <taxon>Bacteria</taxon>
        <taxon>Pseudomonadati</taxon>
        <taxon>Bacteroidota</taxon>
        <taxon>Flavobacteriia</taxon>
        <taxon>Flavobacteriales</taxon>
        <taxon>Flavobacteriaceae</taxon>
        <taxon>Aureibaculum</taxon>
    </lineage>
</organism>
<dbReference type="Gene3D" id="3.40.30.10">
    <property type="entry name" value="Glutaredoxin"/>
    <property type="match status" value="1"/>
</dbReference>
<accession>A0A3N4P929</accession>
<sequence>MKKTYTGIAFIVLVFGIWAVPKIVDKLSPASLLKFEKVPDFEFTNQNNKMISNKDLNGKVYVVEFFFTSCPTICPKMHQNLLKLQDEFYGNPNFGIVSVTIDPVRDTPEHLKKYAEKHNVSLKNWHFLTGKKDVIYDFSNKGFKLYAGENAEAEGGFEHSGLFALIDKDGYIRSRTITTGEFENPIKFYDGLDSEQIQMLKEDINILLKE</sequence>
<proteinExistence type="inferred from homology"/>
<evidence type="ECO:0000313" key="7">
    <source>
        <dbReference type="Proteomes" id="UP000270856"/>
    </source>
</evidence>
<evidence type="ECO:0000256" key="4">
    <source>
        <dbReference type="PIRSR" id="PIRSR603782-2"/>
    </source>
</evidence>
<dbReference type="GO" id="GO:0046872">
    <property type="term" value="F:metal ion binding"/>
    <property type="evidence" value="ECO:0007669"/>
    <property type="project" value="UniProtKB-KW"/>
</dbReference>
<dbReference type="AlphaFoldDB" id="A0A3N4P929"/>
<dbReference type="InterPro" id="IPR013766">
    <property type="entry name" value="Thioredoxin_domain"/>
</dbReference>
<evidence type="ECO:0000256" key="2">
    <source>
        <dbReference type="ARBA" id="ARBA00023008"/>
    </source>
</evidence>
<dbReference type="PANTHER" id="PTHR12151:SF25">
    <property type="entry name" value="LINALOOL DEHYDRATASE_ISOMERASE DOMAIN-CONTAINING PROTEIN"/>
    <property type="match status" value="1"/>
</dbReference>
<dbReference type="PANTHER" id="PTHR12151">
    <property type="entry name" value="ELECTRON TRANSPORT PROTIN SCO1/SENC FAMILY MEMBER"/>
    <property type="match status" value="1"/>
</dbReference>
<feature type="binding site" evidence="3">
    <location>
        <position position="159"/>
    </location>
    <ligand>
        <name>Cu cation</name>
        <dbReference type="ChEBI" id="CHEBI:23378"/>
    </ligand>
</feature>
<comment type="caution">
    <text evidence="6">The sequence shown here is derived from an EMBL/GenBank/DDBJ whole genome shotgun (WGS) entry which is preliminary data.</text>
</comment>
<comment type="similarity">
    <text evidence="1">Belongs to the SCO1/2 family.</text>
</comment>
<feature type="binding site" evidence="3">
    <location>
        <position position="74"/>
    </location>
    <ligand>
        <name>Cu cation</name>
        <dbReference type="ChEBI" id="CHEBI:23378"/>
    </ligand>
</feature>
<evidence type="ECO:0000256" key="1">
    <source>
        <dbReference type="ARBA" id="ARBA00010996"/>
    </source>
</evidence>
<evidence type="ECO:0000313" key="6">
    <source>
        <dbReference type="EMBL" id="RPD95993.1"/>
    </source>
</evidence>
<keyword evidence="4" id="KW-1015">Disulfide bond</keyword>
<protein>
    <submittedName>
        <fullName evidence="6">SCO family protein</fullName>
    </submittedName>
</protein>
<feature type="domain" description="Thioredoxin" evidence="5">
    <location>
        <begin position="32"/>
        <end position="202"/>
    </location>
</feature>
<name>A0A3N4P929_9FLAO</name>
<dbReference type="Proteomes" id="UP000270856">
    <property type="component" value="Unassembled WGS sequence"/>
</dbReference>
<keyword evidence="3" id="KW-0479">Metal-binding</keyword>
<reference evidence="6 7" key="1">
    <citation type="submission" date="2018-11" db="EMBL/GenBank/DDBJ databases">
        <title>Aureibaculum marinum gen. nov., sp. nov., a member of the family Flavobacteriaceae isolated from the Bohai Sea.</title>
        <authorList>
            <person name="Ji X."/>
        </authorList>
    </citation>
    <scope>NUCLEOTIDE SEQUENCE [LARGE SCALE GENOMIC DNA]</scope>
    <source>
        <strain evidence="6 7">BH-SD17</strain>
    </source>
</reference>
<feature type="binding site" evidence="3">
    <location>
        <position position="70"/>
    </location>
    <ligand>
        <name>Cu cation</name>
        <dbReference type="ChEBI" id="CHEBI:23378"/>
    </ligand>
</feature>
<evidence type="ECO:0000259" key="5">
    <source>
        <dbReference type="PROSITE" id="PS51352"/>
    </source>
</evidence>
<dbReference type="SUPFAM" id="SSF52833">
    <property type="entry name" value="Thioredoxin-like"/>
    <property type="match status" value="1"/>
</dbReference>
<dbReference type="InterPro" id="IPR003782">
    <property type="entry name" value="SCO1/SenC"/>
</dbReference>
<dbReference type="OrthoDB" id="9811998at2"/>
<evidence type="ECO:0000256" key="3">
    <source>
        <dbReference type="PIRSR" id="PIRSR603782-1"/>
    </source>
</evidence>
<dbReference type="RefSeq" id="WP_123898342.1">
    <property type="nucleotide sequence ID" value="NZ_RPFJ01000014.1"/>
</dbReference>
<dbReference type="PROSITE" id="PS51352">
    <property type="entry name" value="THIOREDOXIN_2"/>
    <property type="match status" value="1"/>
</dbReference>
<feature type="disulfide bond" description="Redox-active" evidence="4">
    <location>
        <begin position="70"/>
        <end position="74"/>
    </location>
</feature>
<dbReference type="InterPro" id="IPR036249">
    <property type="entry name" value="Thioredoxin-like_sf"/>
</dbReference>
<keyword evidence="2 3" id="KW-0186">Copper</keyword>
<dbReference type="Pfam" id="PF02630">
    <property type="entry name" value="SCO1-SenC"/>
    <property type="match status" value="1"/>
</dbReference>
<dbReference type="CDD" id="cd02968">
    <property type="entry name" value="SCO"/>
    <property type="match status" value="1"/>
</dbReference>
<gene>
    <name evidence="6" type="ORF">EGM88_11025</name>
</gene>